<dbReference type="InterPro" id="IPR036396">
    <property type="entry name" value="Cyt_P450_sf"/>
</dbReference>
<dbReference type="GO" id="GO:0016020">
    <property type="term" value="C:membrane"/>
    <property type="evidence" value="ECO:0007669"/>
    <property type="project" value="UniProtKB-SubCell"/>
</dbReference>
<dbReference type="AlphaFoldDB" id="A0AAV1C371"/>
<dbReference type="GO" id="GO:0020037">
    <property type="term" value="F:heme binding"/>
    <property type="evidence" value="ECO:0007669"/>
    <property type="project" value="InterPro"/>
</dbReference>
<dbReference type="GO" id="GO:0009753">
    <property type="term" value="P:response to jasmonic acid"/>
    <property type="evidence" value="ECO:0007669"/>
    <property type="project" value="UniProtKB-ARBA"/>
</dbReference>
<dbReference type="InterPro" id="IPR002401">
    <property type="entry name" value="Cyt_P450_E_grp-I"/>
</dbReference>
<dbReference type="Pfam" id="PF00067">
    <property type="entry name" value="p450"/>
    <property type="match status" value="1"/>
</dbReference>
<dbReference type="Gene3D" id="1.10.630.10">
    <property type="entry name" value="Cytochrome P450"/>
    <property type="match status" value="1"/>
</dbReference>
<evidence type="ECO:0000256" key="10">
    <source>
        <dbReference type="ARBA" id="ARBA00023136"/>
    </source>
</evidence>
<feature type="binding site" description="axial binding residue" evidence="11">
    <location>
        <position position="453"/>
    </location>
    <ligand>
        <name>heme</name>
        <dbReference type="ChEBI" id="CHEBI:30413"/>
    </ligand>
    <ligandPart>
        <name>Fe</name>
        <dbReference type="ChEBI" id="CHEBI:18248"/>
    </ligandPart>
</feature>
<evidence type="ECO:0000256" key="8">
    <source>
        <dbReference type="ARBA" id="ARBA00023004"/>
    </source>
</evidence>
<evidence type="ECO:0000256" key="11">
    <source>
        <dbReference type="PIRSR" id="PIRSR602401-1"/>
    </source>
</evidence>
<keyword evidence="5 11" id="KW-0479">Metal-binding</keyword>
<dbReference type="PROSITE" id="PS00086">
    <property type="entry name" value="CYTOCHROME_P450"/>
    <property type="match status" value="1"/>
</dbReference>
<dbReference type="Proteomes" id="UP001161247">
    <property type="component" value="Chromosome 1"/>
</dbReference>
<dbReference type="PANTHER" id="PTHR24282">
    <property type="entry name" value="CYTOCHROME P450 FAMILY MEMBER"/>
    <property type="match status" value="1"/>
</dbReference>
<proteinExistence type="inferred from homology"/>
<comment type="similarity">
    <text evidence="2 12">Belongs to the cytochrome P450 family.</text>
</comment>
<reference evidence="13" key="1">
    <citation type="submission" date="2023-03" db="EMBL/GenBank/DDBJ databases">
        <authorList>
            <person name="Julca I."/>
        </authorList>
    </citation>
    <scope>NUCLEOTIDE SEQUENCE</scope>
</reference>
<keyword evidence="7 12" id="KW-0560">Oxidoreductase</keyword>
<evidence type="ECO:0000256" key="3">
    <source>
        <dbReference type="ARBA" id="ARBA00022617"/>
    </source>
</evidence>
<dbReference type="SUPFAM" id="SSF48264">
    <property type="entry name" value="Cytochrome P450"/>
    <property type="match status" value="1"/>
</dbReference>
<dbReference type="GO" id="GO:0004497">
    <property type="term" value="F:monooxygenase activity"/>
    <property type="evidence" value="ECO:0007669"/>
    <property type="project" value="UniProtKB-KW"/>
</dbReference>
<dbReference type="InterPro" id="IPR017972">
    <property type="entry name" value="Cyt_P450_CS"/>
</dbReference>
<dbReference type="EMBL" id="OX459118">
    <property type="protein sequence ID" value="CAI9089124.1"/>
    <property type="molecule type" value="Genomic_DNA"/>
</dbReference>
<protein>
    <submittedName>
        <fullName evidence="13">OLC1v1023633C1</fullName>
    </submittedName>
</protein>
<dbReference type="GO" id="GO:0009820">
    <property type="term" value="P:alkaloid metabolic process"/>
    <property type="evidence" value="ECO:0007669"/>
    <property type="project" value="UniProtKB-ARBA"/>
</dbReference>
<keyword evidence="4" id="KW-0812">Transmembrane</keyword>
<keyword evidence="14" id="KW-1185">Reference proteome</keyword>
<evidence type="ECO:0000256" key="4">
    <source>
        <dbReference type="ARBA" id="ARBA00022692"/>
    </source>
</evidence>
<evidence type="ECO:0000256" key="6">
    <source>
        <dbReference type="ARBA" id="ARBA00022989"/>
    </source>
</evidence>
<evidence type="ECO:0000256" key="9">
    <source>
        <dbReference type="ARBA" id="ARBA00023033"/>
    </source>
</evidence>
<evidence type="ECO:0000256" key="2">
    <source>
        <dbReference type="ARBA" id="ARBA00010617"/>
    </source>
</evidence>
<evidence type="ECO:0000256" key="1">
    <source>
        <dbReference type="ARBA" id="ARBA00004370"/>
    </source>
</evidence>
<sequence>MFPLLLAVAAVLALGWKALNWVWFEPRKLEKKLREQGFRGNPYNFLHGDLKEISSLFQQAHSKAINLSDDVVPRVIPHLHQTVERYGKNSYLWLGPKLSLLITEPDLIKEVANKIQVFQRPRSNPLSRLLAEGIIAYNGEKWAKHRKLLNPAFHVEKLKLMIPAFYESTSELLSKWENISSEEGSAEVDVWPNIQTLTSDVISRAAFGSNYEEGKRIFERQREQAAILAKAARSLYFPGLRFLPTKRNIRMKQIAKEVTYSIKEIINARVKSMQAGKTYGEDLLGLLLESNSQENDKNGMTIEEVIEECKLFYFAGQETTSSLLVWTMVLLSQYQDWQLRAREEVLQIFGTNKPDFNGLNRLKIVNMILHEVLRLYPPTATLARKCTEETIIGNLVLPVGVSLIIPTLLIHHDSKIWGDDANEFRPERFAEGVSHATKGQVVFFPFGWGPRICIGQNFALLEAKLAMAMILQRFSFELSPSYSHAPRSVVTVQPQHGAHLILHKL</sequence>
<comment type="cofactor">
    <cofactor evidence="11">
        <name>heme</name>
        <dbReference type="ChEBI" id="CHEBI:30413"/>
    </cofactor>
</comment>
<name>A0AAV1C371_OLDCO</name>
<keyword evidence="6" id="KW-1133">Transmembrane helix</keyword>
<evidence type="ECO:0000256" key="7">
    <source>
        <dbReference type="ARBA" id="ARBA00023002"/>
    </source>
</evidence>
<keyword evidence="10" id="KW-0472">Membrane</keyword>
<dbReference type="PANTHER" id="PTHR24282:SF255">
    <property type="entry name" value="CYTOCHROME P450 72A11-RELATED"/>
    <property type="match status" value="1"/>
</dbReference>
<dbReference type="GO" id="GO:0016705">
    <property type="term" value="F:oxidoreductase activity, acting on paired donors, with incorporation or reduction of molecular oxygen"/>
    <property type="evidence" value="ECO:0007669"/>
    <property type="project" value="InterPro"/>
</dbReference>
<keyword evidence="8 11" id="KW-0408">Iron</keyword>
<dbReference type="InterPro" id="IPR001128">
    <property type="entry name" value="Cyt_P450"/>
</dbReference>
<gene>
    <name evidence="13" type="ORF">OLC1_LOCUS1531</name>
</gene>
<organism evidence="13 14">
    <name type="scientific">Oldenlandia corymbosa var. corymbosa</name>
    <dbReference type="NCBI Taxonomy" id="529605"/>
    <lineage>
        <taxon>Eukaryota</taxon>
        <taxon>Viridiplantae</taxon>
        <taxon>Streptophyta</taxon>
        <taxon>Embryophyta</taxon>
        <taxon>Tracheophyta</taxon>
        <taxon>Spermatophyta</taxon>
        <taxon>Magnoliopsida</taxon>
        <taxon>eudicotyledons</taxon>
        <taxon>Gunneridae</taxon>
        <taxon>Pentapetalae</taxon>
        <taxon>asterids</taxon>
        <taxon>lamiids</taxon>
        <taxon>Gentianales</taxon>
        <taxon>Rubiaceae</taxon>
        <taxon>Rubioideae</taxon>
        <taxon>Spermacoceae</taxon>
        <taxon>Hedyotis-Oldenlandia complex</taxon>
        <taxon>Oldenlandia</taxon>
    </lineage>
</organism>
<accession>A0AAV1C371</accession>
<dbReference type="PRINTS" id="PR00385">
    <property type="entry name" value="P450"/>
</dbReference>
<dbReference type="PRINTS" id="PR00463">
    <property type="entry name" value="EP450I"/>
</dbReference>
<evidence type="ECO:0000313" key="14">
    <source>
        <dbReference type="Proteomes" id="UP001161247"/>
    </source>
</evidence>
<dbReference type="GO" id="GO:0005506">
    <property type="term" value="F:iron ion binding"/>
    <property type="evidence" value="ECO:0007669"/>
    <property type="project" value="InterPro"/>
</dbReference>
<comment type="subcellular location">
    <subcellularLocation>
        <location evidence="1">Membrane</location>
    </subcellularLocation>
</comment>
<evidence type="ECO:0000256" key="5">
    <source>
        <dbReference type="ARBA" id="ARBA00022723"/>
    </source>
</evidence>
<dbReference type="FunFam" id="1.10.630.10:FF:000029">
    <property type="entry name" value="Cytochrome P450 734A1"/>
    <property type="match status" value="1"/>
</dbReference>
<evidence type="ECO:0000256" key="12">
    <source>
        <dbReference type="RuleBase" id="RU000461"/>
    </source>
</evidence>
<evidence type="ECO:0000313" key="13">
    <source>
        <dbReference type="EMBL" id="CAI9089124.1"/>
    </source>
</evidence>
<keyword evidence="3 11" id="KW-0349">Heme</keyword>
<keyword evidence="9 12" id="KW-0503">Monooxygenase</keyword>
<dbReference type="CDD" id="cd20642">
    <property type="entry name" value="CYP72"/>
    <property type="match status" value="1"/>
</dbReference>
<dbReference type="InterPro" id="IPR050665">
    <property type="entry name" value="Cytochrome_P450_Monooxygen"/>
</dbReference>